<dbReference type="SMART" id="SM00271">
    <property type="entry name" value="DnaJ"/>
    <property type="match status" value="1"/>
</dbReference>
<evidence type="ECO:0000259" key="1">
    <source>
        <dbReference type="PROSITE" id="PS50076"/>
    </source>
</evidence>
<dbReference type="PANTHER" id="PTHR14021:SF15">
    <property type="entry name" value="IRON-SULFUR CLUSTER CO-CHAPERONE PROTEIN HSCB"/>
    <property type="match status" value="1"/>
</dbReference>
<accession>A0A7J6VBC3</accession>
<name>A0A7J6VBC3_THATH</name>
<feature type="domain" description="J" evidence="1">
    <location>
        <begin position="103"/>
        <end position="172"/>
    </location>
</feature>
<dbReference type="InterPro" id="IPR036869">
    <property type="entry name" value="J_dom_sf"/>
</dbReference>
<dbReference type="SUPFAM" id="SSF46565">
    <property type="entry name" value="Chaperone J-domain"/>
    <property type="match status" value="1"/>
</dbReference>
<feature type="non-terminal residue" evidence="2">
    <location>
        <position position="1"/>
    </location>
</feature>
<dbReference type="FunFam" id="1.10.287.110:FF:000082">
    <property type="entry name" value="Iron-sulfur cluster co-chaperone protein HscB, mitochondrial"/>
    <property type="match status" value="1"/>
</dbReference>
<dbReference type="OrthoDB" id="448954at2759"/>
<protein>
    <submittedName>
        <fullName evidence="2">Iron-sulfur cluster co-chaperone protein hscb protein</fullName>
    </submittedName>
</protein>
<sequence length="172" mass="19785">MIVGYNIWVSVNGELTKVFFLFLPASKTEILICEEGAPEVCKEIDEQEDIESFRIFILLMTNEMSNKKLLISGISILRSIALSKPFLACDSCRSVQPVDPSVDYFQIFGLEKIYGIDDTHLESKYKNWQKKLHPDLVHSKSEKEKEYAAEQSARVIDAYRTLQKPLLRAMYL</sequence>
<reference evidence="2 3" key="1">
    <citation type="submission" date="2020-06" db="EMBL/GenBank/DDBJ databases">
        <title>Transcriptomic and genomic resources for Thalictrum thalictroides and T. hernandezii: Facilitating candidate gene discovery in an emerging model plant lineage.</title>
        <authorList>
            <person name="Arias T."/>
            <person name="Riano-Pachon D.M."/>
            <person name="Di Stilio V.S."/>
        </authorList>
    </citation>
    <scope>NUCLEOTIDE SEQUENCE [LARGE SCALE GENOMIC DNA]</scope>
    <source>
        <strain evidence="3">cv. WT478/WT964</strain>
        <tissue evidence="2">Leaves</tissue>
    </source>
</reference>
<dbReference type="InterPro" id="IPR001623">
    <property type="entry name" value="DnaJ_domain"/>
</dbReference>
<dbReference type="Gene3D" id="1.10.287.110">
    <property type="entry name" value="DnaJ domain"/>
    <property type="match status" value="1"/>
</dbReference>
<dbReference type="Proteomes" id="UP000554482">
    <property type="component" value="Unassembled WGS sequence"/>
</dbReference>
<evidence type="ECO:0000313" key="3">
    <source>
        <dbReference type="Proteomes" id="UP000554482"/>
    </source>
</evidence>
<dbReference type="InterPro" id="IPR004640">
    <property type="entry name" value="HscB"/>
</dbReference>
<comment type="caution">
    <text evidence="2">The sequence shown here is derived from an EMBL/GenBank/DDBJ whole genome shotgun (WGS) entry which is preliminary data.</text>
</comment>
<gene>
    <name evidence="2" type="ORF">FRX31_028029</name>
</gene>
<dbReference type="GO" id="GO:0051087">
    <property type="term" value="F:protein-folding chaperone binding"/>
    <property type="evidence" value="ECO:0007669"/>
    <property type="project" value="InterPro"/>
</dbReference>
<proteinExistence type="predicted"/>
<dbReference type="AlphaFoldDB" id="A0A7J6VBC3"/>
<organism evidence="2 3">
    <name type="scientific">Thalictrum thalictroides</name>
    <name type="common">Rue-anemone</name>
    <name type="synonym">Anemone thalictroides</name>
    <dbReference type="NCBI Taxonomy" id="46969"/>
    <lineage>
        <taxon>Eukaryota</taxon>
        <taxon>Viridiplantae</taxon>
        <taxon>Streptophyta</taxon>
        <taxon>Embryophyta</taxon>
        <taxon>Tracheophyta</taxon>
        <taxon>Spermatophyta</taxon>
        <taxon>Magnoliopsida</taxon>
        <taxon>Ranunculales</taxon>
        <taxon>Ranunculaceae</taxon>
        <taxon>Thalictroideae</taxon>
        <taxon>Thalictrum</taxon>
    </lineage>
</organism>
<keyword evidence="3" id="KW-1185">Reference proteome</keyword>
<dbReference type="NCBIfam" id="TIGR00714">
    <property type="entry name" value="hscB"/>
    <property type="match status" value="1"/>
</dbReference>
<dbReference type="CDD" id="cd06257">
    <property type="entry name" value="DnaJ"/>
    <property type="match status" value="1"/>
</dbReference>
<dbReference type="EMBL" id="JABWDY010034800">
    <property type="protein sequence ID" value="KAF5182386.1"/>
    <property type="molecule type" value="Genomic_DNA"/>
</dbReference>
<dbReference type="GO" id="GO:0001671">
    <property type="term" value="F:ATPase activator activity"/>
    <property type="evidence" value="ECO:0007669"/>
    <property type="project" value="InterPro"/>
</dbReference>
<evidence type="ECO:0000313" key="2">
    <source>
        <dbReference type="EMBL" id="KAF5182386.1"/>
    </source>
</evidence>
<dbReference type="PROSITE" id="PS50076">
    <property type="entry name" value="DNAJ_2"/>
    <property type="match status" value="1"/>
</dbReference>
<dbReference type="PANTHER" id="PTHR14021">
    <property type="entry name" value="IRON-SULFUR CLUSTER CO-CHAPERONE PROTEIN HSCB"/>
    <property type="match status" value="1"/>
</dbReference>
<dbReference type="GO" id="GO:0044571">
    <property type="term" value="P:[2Fe-2S] cluster assembly"/>
    <property type="evidence" value="ECO:0007669"/>
    <property type="project" value="InterPro"/>
</dbReference>